<evidence type="ECO:0008006" key="8">
    <source>
        <dbReference type="Google" id="ProtNLM"/>
    </source>
</evidence>
<dbReference type="GO" id="GO:0005975">
    <property type="term" value="P:carbohydrate metabolic process"/>
    <property type="evidence" value="ECO:0007669"/>
    <property type="project" value="InterPro"/>
</dbReference>
<gene>
    <name evidence="6" type="ORF">B5766_11230</name>
</gene>
<protein>
    <recommendedName>
        <fullName evidence="8">Carbohydrate kinase</fullName>
    </recommendedName>
</protein>
<dbReference type="InterPro" id="IPR018485">
    <property type="entry name" value="FGGY_C"/>
</dbReference>
<dbReference type="InterPro" id="IPR043129">
    <property type="entry name" value="ATPase_NBD"/>
</dbReference>
<keyword evidence="2" id="KW-0808">Transferase</keyword>
<keyword evidence="3" id="KW-0418">Kinase</keyword>
<evidence type="ECO:0000256" key="1">
    <source>
        <dbReference type="ARBA" id="ARBA00009156"/>
    </source>
</evidence>
<proteinExistence type="inferred from homology"/>
<dbReference type="Gene3D" id="3.30.420.40">
    <property type="match status" value="2"/>
</dbReference>
<name>A0A2A6FPF4_9MICO</name>
<evidence type="ECO:0000259" key="4">
    <source>
        <dbReference type="Pfam" id="PF00370"/>
    </source>
</evidence>
<evidence type="ECO:0000313" key="7">
    <source>
        <dbReference type="Proteomes" id="UP000219994"/>
    </source>
</evidence>
<dbReference type="PIRSF" id="PIRSF000538">
    <property type="entry name" value="GlpK"/>
    <property type="match status" value="1"/>
</dbReference>
<evidence type="ECO:0000256" key="3">
    <source>
        <dbReference type="ARBA" id="ARBA00022777"/>
    </source>
</evidence>
<dbReference type="InterPro" id="IPR050406">
    <property type="entry name" value="FGGY_Carb_Kinase"/>
</dbReference>
<evidence type="ECO:0000313" key="6">
    <source>
        <dbReference type="EMBL" id="PDQ34491.1"/>
    </source>
</evidence>
<dbReference type="SUPFAM" id="SSF53067">
    <property type="entry name" value="Actin-like ATPase domain"/>
    <property type="match status" value="2"/>
</dbReference>
<dbReference type="Proteomes" id="UP000219994">
    <property type="component" value="Unassembled WGS sequence"/>
</dbReference>
<organism evidence="6 7">
    <name type="scientific">Candidatus Lumbricidiphila eiseniae</name>
    <dbReference type="NCBI Taxonomy" id="1969409"/>
    <lineage>
        <taxon>Bacteria</taxon>
        <taxon>Bacillati</taxon>
        <taxon>Actinomycetota</taxon>
        <taxon>Actinomycetes</taxon>
        <taxon>Micrococcales</taxon>
        <taxon>Microbacteriaceae</taxon>
        <taxon>Candidatus Lumbricidiphila</taxon>
    </lineage>
</organism>
<accession>A0A2A6FPF4</accession>
<sequence length="503" mass="51893">MSLLGIDLGTSGTRAAAFSETGKLLSEYSVPISLSRTANLVETDAEAVLAAVYEATSNVATSAALLNDHIAALSFSVQGETVVPVDAQGMALASAPVSMDRRGTHAAFVIGDQLGHAKFQRITGQPLHPMFSVFKIAAGLPGWSNGVTSYLTLDAFISRRLGAAAVTDYSMAARTGVFDVNQLSWSDEILAAAESTAGFAIAPRQLPETVEAGTIIGKVSVDAAQRLNLPAGTPIVAGLHDQAASFVGAGGRRGGPSVYALGSSDCLTVVTAERPNNLAGTGFASYPLAESRWVTLAGTAAGGWALDWFAQLVDAPIATVFDAPSDLPPALLVLPYLAGSGTLDNDPSALGVVAGLTLATRRDELARSFLESTGYELAKIATALETRGIDLGTIRAVGTGSGSARALQIRASAADRQLVPVPGQSSARGAALLAGIGIGVFTSLDEVPDSPVGEAVRPDPSYTDWYAMQRDNFANLFLSTSSTVHKLSNNKENRACIIPSTTS</sequence>
<dbReference type="Pfam" id="PF02782">
    <property type="entry name" value="FGGY_C"/>
    <property type="match status" value="1"/>
</dbReference>
<dbReference type="InterPro" id="IPR018484">
    <property type="entry name" value="FGGY_N"/>
</dbReference>
<feature type="domain" description="Carbohydrate kinase FGGY C-terminal" evidence="5">
    <location>
        <begin position="260"/>
        <end position="436"/>
    </location>
</feature>
<dbReference type="PANTHER" id="PTHR43095:SF2">
    <property type="entry name" value="GLUCONOKINASE"/>
    <property type="match status" value="1"/>
</dbReference>
<dbReference type="CDD" id="cd07773">
    <property type="entry name" value="ASKHA_NBD_FGGY_FK"/>
    <property type="match status" value="1"/>
</dbReference>
<dbReference type="AlphaFoldDB" id="A0A2A6FPF4"/>
<dbReference type="Pfam" id="PF00370">
    <property type="entry name" value="FGGY_N"/>
    <property type="match status" value="1"/>
</dbReference>
<reference evidence="7" key="1">
    <citation type="submission" date="2017-03" db="EMBL/GenBank/DDBJ databases">
        <authorList>
            <person name="Lund M.B."/>
        </authorList>
    </citation>
    <scope>NUCLEOTIDE SEQUENCE [LARGE SCALE GENOMIC DNA]</scope>
</reference>
<feature type="domain" description="Carbohydrate kinase FGGY N-terminal" evidence="4">
    <location>
        <begin position="3"/>
        <end position="248"/>
    </location>
</feature>
<evidence type="ECO:0000259" key="5">
    <source>
        <dbReference type="Pfam" id="PF02782"/>
    </source>
</evidence>
<evidence type="ECO:0000256" key="2">
    <source>
        <dbReference type="ARBA" id="ARBA00022679"/>
    </source>
</evidence>
<comment type="similarity">
    <text evidence="1">Belongs to the FGGY kinase family.</text>
</comment>
<comment type="caution">
    <text evidence="6">The sequence shown here is derived from an EMBL/GenBank/DDBJ whole genome shotgun (WGS) entry which is preliminary data.</text>
</comment>
<dbReference type="GO" id="GO:0016301">
    <property type="term" value="F:kinase activity"/>
    <property type="evidence" value="ECO:0007669"/>
    <property type="project" value="UniProtKB-KW"/>
</dbReference>
<dbReference type="PANTHER" id="PTHR43095">
    <property type="entry name" value="SUGAR KINASE"/>
    <property type="match status" value="1"/>
</dbReference>
<dbReference type="InterPro" id="IPR000577">
    <property type="entry name" value="Carb_kinase_FGGY"/>
</dbReference>
<dbReference type="EMBL" id="NAEP01000052">
    <property type="protein sequence ID" value="PDQ34491.1"/>
    <property type="molecule type" value="Genomic_DNA"/>
</dbReference>